<dbReference type="GO" id="GO:0008033">
    <property type="term" value="P:tRNA processing"/>
    <property type="evidence" value="ECO:0007669"/>
    <property type="project" value="TreeGrafter"/>
</dbReference>
<feature type="domain" description="HTH La-type RNA-binding" evidence="7">
    <location>
        <begin position="12"/>
        <end position="104"/>
    </location>
</feature>
<dbReference type="InterPro" id="IPR035979">
    <property type="entry name" value="RBD_domain_sf"/>
</dbReference>
<feature type="region of interest" description="Disordered" evidence="5">
    <location>
        <begin position="313"/>
        <end position="377"/>
    </location>
</feature>
<dbReference type="Pfam" id="PF00076">
    <property type="entry name" value="RRM_1"/>
    <property type="match status" value="1"/>
</dbReference>
<dbReference type="GO" id="GO:0045727">
    <property type="term" value="P:positive regulation of translation"/>
    <property type="evidence" value="ECO:0007669"/>
    <property type="project" value="TreeGrafter"/>
</dbReference>
<comment type="caution">
    <text evidence="9">The sequence shown here is derived from an EMBL/GenBank/DDBJ whole genome shotgun (WGS) entry which is preliminary data.</text>
</comment>
<dbReference type="InterPro" id="IPR036388">
    <property type="entry name" value="WH-like_DNA-bd_sf"/>
</dbReference>
<feature type="compositionally biased region" description="Basic residues" evidence="5">
    <location>
        <begin position="342"/>
        <end position="356"/>
    </location>
</feature>
<evidence type="ECO:0000256" key="5">
    <source>
        <dbReference type="SAM" id="MobiDB-lite"/>
    </source>
</evidence>
<evidence type="ECO:0000256" key="4">
    <source>
        <dbReference type="PROSITE-ProRule" id="PRU00332"/>
    </source>
</evidence>
<keyword evidence="3" id="KW-0539">Nucleus</keyword>
<dbReference type="Pfam" id="PF08777">
    <property type="entry name" value="RRM_3"/>
    <property type="match status" value="1"/>
</dbReference>
<dbReference type="GO" id="GO:0005634">
    <property type="term" value="C:nucleus"/>
    <property type="evidence" value="ECO:0007669"/>
    <property type="project" value="UniProtKB-SubCell"/>
</dbReference>
<evidence type="ECO:0000259" key="8">
    <source>
        <dbReference type="PROSITE" id="PS51939"/>
    </source>
</evidence>
<dbReference type="Proteomes" id="UP001432322">
    <property type="component" value="Unassembled WGS sequence"/>
</dbReference>
<dbReference type="InterPro" id="IPR045180">
    <property type="entry name" value="La_dom_prot"/>
</dbReference>
<dbReference type="PRINTS" id="PR00302">
    <property type="entry name" value="LUPUSLA"/>
</dbReference>
<organism evidence="9 10">
    <name type="scientific">Pristionchus fissidentatus</name>
    <dbReference type="NCBI Taxonomy" id="1538716"/>
    <lineage>
        <taxon>Eukaryota</taxon>
        <taxon>Metazoa</taxon>
        <taxon>Ecdysozoa</taxon>
        <taxon>Nematoda</taxon>
        <taxon>Chromadorea</taxon>
        <taxon>Rhabditida</taxon>
        <taxon>Rhabditina</taxon>
        <taxon>Diplogasteromorpha</taxon>
        <taxon>Diplogasteroidea</taxon>
        <taxon>Neodiplogasteridae</taxon>
        <taxon>Pristionchus</taxon>
    </lineage>
</organism>
<keyword evidence="2 4" id="KW-0694">RNA-binding</keyword>
<dbReference type="AlphaFoldDB" id="A0AAV5W9M4"/>
<proteinExistence type="predicted"/>
<evidence type="ECO:0000256" key="1">
    <source>
        <dbReference type="ARBA" id="ARBA00004123"/>
    </source>
</evidence>
<dbReference type="SMART" id="SM00715">
    <property type="entry name" value="LA"/>
    <property type="match status" value="1"/>
</dbReference>
<feature type="non-terminal residue" evidence="9">
    <location>
        <position position="1"/>
    </location>
</feature>
<evidence type="ECO:0000313" key="10">
    <source>
        <dbReference type="Proteomes" id="UP001432322"/>
    </source>
</evidence>
<dbReference type="GO" id="GO:0010494">
    <property type="term" value="C:cytoplasmic stress granule"/>
    <property type="evidence" value="ECO:0007669"/>
    <property type="project" value="TreeGrafter"/>
</dbReference>
<dbReference type="InterPro" id="IPR014886">
    <property type="entry name" value="La_xRRM"/>
</dbReference>
<dbReference type="EMBL" id="BTSY01000005">
    <property type="protein sequence ID" value="GMT28522.1"/>
    <property type="molecule type" value="Genomic_DNA"/>
</dbReference>
<evidence type="ECO:0000259" key="6">
    <source>
        <dbReference type="PROSITE" id="PS50102"/>
    </source>
</evidence>
<dbReference type="PANTHER" id="PTHR22792">
    <property type="entry name" value="LUPUS LA PROTEIN-RELATED"/>
    <property type="match status" value="1"/>
</dbReference>
<reference evidence="9" key="1">
    <citation type="submission" date="2023-10" db="EMBL/GenBank/DDBJ databases">
        <title>Genome assembly of Pristionchus species.</title>
        <authorList>
            <person name="Yoshida K."/>
            <person name="Sommer R.J."/>
        </authorList>
    </citation>
    <scope>NUCLEOTIDE SEQUENCE</scope>
    <source>
        <strain evidence="9">RS5133</strain>
    </source>
</reference>
<dbReference type="GO" id="GO:1990904">
    <property type="term" value="C:ribonucleoprotein complex"/>
    <property type="evidence" value="ECO:0007669"/>
    <property type="project" value="UniProtKB-UniRule"/>
</dbReference>
<dbReference type="Pfam" id="PF05383">
    <property type="entry name" value="La"/>
    <property type="match status" value="1"/>
</dbReference>
<evidence type="ECO:0000256" key="2">
    <source>
        <dbReference type="ARBA" id="ARBA00022884"/>
    </source>
</evidence>
<dbReference type="GO" id="GO:0003729">
    <property type="term" value="F:mRNA binding"/>
    <property type="evidence" value="ECO:0007669"/>
    <property type="project" value="TreeGrafter"/>
</dbReference>
<evidence type="ECO:0000256" key="3">
    <source>
        <dbReference type="ARBA" id="ARBA00023242"/>
    </source>
</evidence>
<dbReference type="SUPFAM" id="SSF46785">
    <property type="entry name" value="Winged helix' DNA-binding domain"/>
    <property type="match status" value="1"/>
</dbReference>
<dbReference type="InterPro" id="IPR036390">
    <property type="entry name" value="WH_DNA-bd_sf"/>
</dbReference>
<dbReference type="Gene3D" id="1.10.10.10">
    <property type="entry name" value="Winged helix-like DNA-binding domain superfamily/Winged helix DNA-binding domain"/>
    <property type="match status" value="1"/>
</dbReference>
<feature type="compositionally biased region" description="Basic and acidic residues" evidence="5">
    <location>
        <begin position="313"/>
        <end position="333"/>
    </location>
</feature>
<dbReference type="PROSITE" id="PS51939">
    <property type="entry name" value="XRRM"/>
    <property type="match status" value="1"/>
</dbReference>
<dbReference type="GO" id="GO:0005829">
    <property type="term" value="C:cytosol"/>
    <property type="evidence" value="ECO:0007669"/>
    <property type="project" value="TreeGrafter"/>
</dbReference>
<dbReference type="InterPro" id="IPR006630">
    <property type="entry name" value="La_HTH"/>
</dbReference>
<feature type="domain" description="XRRM" evidence="8">
    <location>
        <begin position="230"/>
        <end position="350"/>
    </location>
</feature>
<keyword evidence="10" id="KW-1185">Reference proteome</keyword>
<evidence type="ECO:0000313" key="9">
    <source>
        <dbReference type="EMBL" id="GMT28522.1"/>
    </source>
</evidence>
<evidence type="ECO:0000259" key="7">
    <source>
        <dbReference type="PROSITE" id="PS50961"/>
    </source>
</evidence>
<protein>
    <recommendedName>
        <fullName evidence="11">RNA binding protein</fullName>
    </recommendedName>
</protein>
<dbReference type="CDD" id="cd12291">
    <property type="entry name" value="RRM1_La"/>
    <property type="match status" value="1"/>
</dbReference>
<comment type="subcellular location">
    <subcellularLocation>
        <location evidence="1">Nucleus</location>
    </subcellularLocation>
</comment>
<sequence>RYQKLETMVEATGQENDVNEKIVHQLEYYFGNINLPRDKFLQEKMKSDEGWIPLAIMTTFNRLKVLCEDVEKIAEAVSSVPSDILQLSEDKLKIRRNISNALPENSLEYWQKIKNRTVYMKGFPVDTKLDDIMKFAAKFGNTENVLMRRVKTERTFKGSCFVTYKTREEAEAAQKSDSKFDEVELSKMMQEDYWALKQKETKEAKAVAQAAKRAKADEEHTAKKAPKPVHFEKGLVLSLHNIPEDATIAKIKEILAPHGPVGYVVHEAGSKEAQIRFHGEADGARKAWEKANEAAKLKMGENELEGRVLEGEEEEKYWSDFNEQKARRNESSRGRGGGRGGRGGRGRGGKNFRGGKRRNDGDDCGQQPKKKVFGDGE</sequence>
<dbReference type="Gene3D" id="3.30.70.330">
    <property type="match status" value="2"/>
</dbReference>
<dbReference type="CDD" id="cd08028">
    <property type="entry name" value="LARP_3"/>
    <property type="match status" value="1"/>
</dbReference>
<evidence type="ECO:0008006" key="11">
    <source>
        <dbReference type="Google" id="ProtNLM"/>
    </source>
</evidence>
<name>A0AAV5W9M4_9BILA</name>
<dbReference type="SUPFAM" id="SSF54928">
    <property type="entry name" value="RNA-binding domain, RBD"/>
    <property type="match status" value="2"/>
</dbReference>
<feature type="domain" description="RRM" evidence="6">
    <location>
        <begin position="116"/>
        <end position="203"/>
    </location>
</feature>
<dbReference type="PANTHER" id="PTHR22792:SF166">
    <property type="entry name" value="LUPUS LA PROTEIN HOMOLOG"/>
    <property type="match status" value="1"/>
</dbReference>
<dbReference type="PROSITE" id="PS50961">
    <property type="entry name" value="HTH_LA"/>
    <property type="match status" value="1"/>
</dbReference>
<dbReference type="InterPro" id="IPR002344">
    <property type="entry name" value="Lupus_La"/>
</dbReference>
<dbReference type="InterPro" id="IPR000504">
    <property type="entry name" value="RRM_dom"/>
</dbReference>
<dbReference type="SMART" id="SM00360">
    <property type="entry name" value="RRM"/>
    <property type="match status" value="1"/>
</dbReference>
<gene>
    <name evidence="9" type="ORF">PFISCL1PPCAC_19819</name>
</gene>
<dbReference type="InterPro" id="IPR012677">
    <property type="entry name" value="Nucleotide-bd_a/b_plait_sf"/>
</dbReference>
<accession>A0AAV5W9M4</accession>
<dbReference type="PROSITE" id="PS50102">
    <property type="entry name" value="RRM"/>
    <property type="match status" value="1"/>
</dbReference>